<sequence length="72" mass="8318">MFSIAANQKNNRSKRKSPKKPADTTPDEDVKAPFGEDHRLSKIVFKQRTEDKGDQKWRSGKIEHHHKVAQHA</sequence>
<reference evidence="2" key="1">
    <citation type="submission" date="2018-05" db="EMBL/GenBank/DDBJ databases">
        <authorList>
            <person name="Lanie J.A."/>
            <person name="Ng W.-L."/>
            <person name="Kazmierczak K.M."/>
            <person name="Andrzejewski T.M."/>
            <person name="Davidsen T.M."/>
            <person name="Wayne K.J."/>
            <person name="Tettelin H."/>
            <person name="Glass J.I."/>
            <person name="Rusch D."/>
            <person name="Podicherti R."/>
            <person name="Tsui H.-C.T."/>
            <person name="Winkler M.E."/>
        </authorList>
    </citation>
    <scope>NUCLEOTIDE SEQUENCE</scope>
</reference>
<organism evidence="2">
    <name type="scientific">marine metagenome</name>
    <dbReference type="NCBI Taxonomy" id="408172"/>
    <lineage>
        <taxon>unclassified sequences</taxon>
        <taxon>metagenomes</taxon>
        <taxon>ecological metagenomes</taxon>
    </lineage>
</organism>
<evidence type="ECO:0000256" key="1">
    <source>
        <dbReference type="SAM" id="MobiDB-lite"/>
    </source>
</evidence>
<feature type="compositionally biased region" description="Basic residues" evidence="1">
    <location>
        <begin position="63"/>
        <end position="72"/>
    </location>
</feature>
<protein>
    <submittedName>
        <fullName evidence="2">Uncharacterized protein</fullName>
    </submittedName>
</protein>
<feature type="compositionally biased region" description="Basic and acidic residues" evidence="1">
    <location>
        <begin position="47"/>
        <end position="62"/>
    </location>
</feature>
<dbReference type="EMBL" id="UINC01142700">
    <property type="protein sequence ID" value="SVD31193.1"/>
    <property type="molecule type" value="Genomic_DNA"/>
</dbReference>
<name>A0A382UAB2_9ZZZZ</name>
<feature type="region of interest" description="Disordered" evidence="1">
    <location>
        <begin position="1"/>
        <end position="72"/>
    </location>
</feature>
<evidence type="ECO:0000313" key="2">
    <source>
        <dbReference type="EMBL" id="SVD31193.1"/>
    </source>
</evidence>
<dbReference type="AlphaFoldDB" id="A0A382UAB2"/>
<proteinExistence type="predicted"/>
<feature type="non-terminal residue" evidence="2">
    <location>
        <position position="72"/>
    </location>
</feature>
<gene>
    <name evidence="2" type="ORF">METZ01_LOCUS384047</name>
</gene>
<feature type="compositionally biased region" description="Basic and acidic residues" evidence="1">
    <location>
        <begin position="28"/>
        <end position="40"/>
    </location>
</feature>
<accession>A0A382UAB2</accession>